<name>A0A6J7LJL2_9ZZZZ</name>
<gene>
    <name evidence="8" type="ORF">UFOPK3772_03099</name>
</gene>
<keyword evidence="3 6" id="KW-0812">Transmembrane</keyword>
<keyword evidence="5 6" id="KW-0472">Membrane</keyword>
<dbReference type="Pfam" id="PF07690">
    <property type="entry name" value="MFS_1"/>
    <property type="match status" value="1"/>
</dbReference>
<evidence type="ECO:0000256" key="3">
    <source>
        <dbReference type="ARBA" id="ARBA00022692"/>
    </source>
</evidence>
<keyword evidence="2" id="KW-0813">Transport</keyword>
<feature type="transmembrane region" description="Helical" evidence="6">
    <location>
        <begin position="204"/>
        <end position="224"/>
    </location>
</feature>
<dbReference type="PANTHER" id="PTHR42718">
    <property type="entry name" value="MAJOR FACILITATOR SUPERFAMILY MULTIDRUG TRANSPORTER MFSC"/>
    <property type="match status" value="1"/>
</dbReference>
<dbReference type="PANTHER" id="PTHR42718:SF9">
    <property type="entry name" value="MAJOR FACILITATOR SUPERFAMILY MULTIDRUG TRANSPORTER MFSC"/>
    <property type="match status" value="1"/>
</dbReference>
<protein>
    <submittedName>
        <fullName evidence="8">Unannotated protein</fullName>
    </submittedName>
</protein>
<evidence type="ECO:0000256" key="6">
    <source>
        <dbReference type="SAM" id="Phobius"/>
    </source>
</evidence>
<comment type="subcellular location">
    <subcellularLocation>
        <location evidence="1">Membrane</location>
        <topology evidence="1">Multi-pass membrane protein</topology>
    </subcellularLocation>
</comment>
<dbReference type="SUPFAM" id="SSF103473">
    <property type="entry name" value="MFS general substrate transporter"/>
    <property type="match status" value="1"/>
</dbReference>
<feature type="transmembrane region" description="Helical" evidence="6">
    <location>
        <begin position="138"/>
        <end position="159"/>
    </location>
</feature>
<dbReference type="PROSITE" id="PS50850">
    <property type="entry name" value="MFS"/>
    <property type="match status" value="1"/>
</dbReference>
<evidence type="ECO:0000256" key="5">
    <source>
        <dbReference type="ARBA" id="ARBA00023136"/>
    </source>
</evidence>
<feature type="transmembrane region" description="Helical" evidence="6">
    <location>
        <begin position="303"/>
        <end position="322"/>
    </location>
</feature>
<sequence>MNTPHVPRLPQAVIVVFAAAQFLAGLDMSIMNVALPAIQQQFDAGMMAVQWSVMAYMIAGAALALPFGALGDRLGRRRLYLIGTTTFAVGSLVCATAPSMGFLIAGRAIAGAGSVAMGTLALAMLVSSVPRDQGARLIGMWAAVTAGASALGPIVGGVMVTAFGWRSVFAMNVILLAAIIPVVRAKVTADAPASSERTGERDGIDGLGIGLLVMGMMLIAGGLSLLEFNPITDPRVWAPAAIGLAAIAALALQQRRTPTPLTDWAVVRRSPIPVTLSLLVILGMVLAGAFLQQALLIQNVLGFTPLLAGFVLFAASTTLIAFSPLSPRIMARIGLGPTCALGLGCAALALYLLSLVEVSTGPLTIAGDFLLLGAGLGIAMPATQAGTMGVVPREAMGAVSGFLSLISLMSAVLGISVIGAISAHQVRSAWEATSSSIADAASLTSLVVSGEIPELAASQGAQVAALAGQAYLVGVNDAMRIAAVAVALAGLLAWPALGRRGRLTPSITVDGLEQQVEHVDP</sequence>
<dbReference type="AlphaFoldDB" id="A0A6J7LJL2"/>
<evidence type="ECO:0000256" key="1">
    <source>
        <dbReference type="ARBA" id="ARBA00004141"/>
    </source>
</evidence>
<evidence type="ECO:0000256" key="2">
    <source>
        <dbReference type="ARBA" id="ARBA00022448"/>
    </source>
</evidence>
<feature type="transmembrane region" description="Helical" evidence="6">
    <location>
        <begin position="272"/>
        <end position="291"/>
    </location>
</feature>
<feature type="transmembrane region" description="Helical" evidence="6">
    <location>
        <begin position="165"/>
        <end position="183"/>
    </location>
</feature>
<evidence type="ECO:0000313" key="8">
    <source>
        <dbReference type="EMBL" id="CAB4968407.1"/>
    </source>
</evidence>
<proteinExistence type="predicted"/>
<dbReference type="CDD" id="cd17321">
    <property type="entry name" value="MFS_MMR_MDR_like"/>
    <property type="match status" value="1"/>
</dbReference>
<dbReference type="InterPro" id="IPR011701">
    <property type="entry name" value="MFS"/>
</dbReference>
<feature type="transmembrane region" description="Helical" evidence="6">
    <location>
        <begin position="236"/>
        <end position="252"/>
    </location>
</feature>
<dbReference type="InterPro" id="IPR036259">
    <property type="entry name" value="MFS_trans_sf"/>
</dbReference>
<dbReference type="Gene3D" id="1.20.1250.20">
    <property type="entry name" value="MFS general substrate transporter like domains"/>
    <property type="match status" value="1"/>
</dbReference>
<feature type="transmembrane region" description="Helical" evidence="6">
    <location>
        <begin position="104"/>
        <end position="126"/>
    </location>
</feature>
<organism evidence="8">
    <name type="scientific">freshwater metagenome</name>
    <dbReference type="NCBI Taxonomy" id="449393"/>
    <lineage>
        <taxon>unclassified sequences</taxon>
        <taxon>metagenomes</taxon>
        <taxon>ecological metagenomes</taxon>
    </lineage>
</organism>
<feature type="transmembrane region" description="Helical" evidence="6">
    <location>
        <begin position="12"/>
        <end position="35"/>
    </location>
</feature>
<feature type="transmembrane region" description="Helical" evidence="6">
    <location>
        <begin position="79"/>
        <end position="98"/>
    </location>
</feature>
<dbReference type="InterPro" id="IPR020846">
    <property type="entry name" value="MFS_dom"/>
</dbReference>
<dbReference type="EMBL" id="CAFBNE010000156">
    <property type="protein sequence ID" value="CAB4968407.1"/>
    <property type="molecule type" value="Genomic_DNA"/>
</dbReference>
<accession>A0A6J7LJL2</accession>
<feature type="domain" description="Major facilitator superfamily (MFS) profile" evidence="7">
    <location>
        <begin position="13"/>
        <end position="456"/>
    </location>
</feature>
<feature type="transmembrane region" description="Helical" evidence="6">
    <location>
        <begin position="478"/>
        <end position="497"/>
    </location>
</feature>
<feature type="transmembrane region" description="Helical" evidence="6">
    <location>
        <begin position="334"/>
        <end position="353"/>
    </location>
</feature>
<feature type="transmembrane region" description="Helical" evidence="6">
    <location>
        <begin position="395"/>
        <end position="421"/>
    </location>
</feature>
<evidence type="ECO:0000256" key="4">
    <source>
        <dbReference type="ARBA" id="ARBA00022989"/>
    </source>
</evidence>
<dbReference type="GO" id="GO:0016020">
    <property type="term" value="C:membrane"/>
    <property type="evidence" value="ECO:0007669"/>
    <property type="project" value="UniProtKB-SubCell"/>
</dbReference>
<feature type="transmembrane region" description="Helical" evidence="6">
    <location>
        <begin position="365"/>
        <end position="383"/>
    </location>
</feature>
<dbReference type="GO" id="GO:0022857">
    <property type="term" value="F:transmembrane transporter activity"/>
    <property type="evidence" value="ECO:0007669"/>
    <property type="project" value="InterPro"/>
</dbReference>
<keyword evidence="4 6" id="KW-1133">Transmembrane helix</keyword>
<dbReference type="Gene3D" id="1.20.1720.10">
    <property type="entry name" value="Multidrug resistance protein D"/>
    <property type="match status" value="1"/>
</dbReference>
<reference evidence="8" key="1">
    <citation type="submission" date="2020-05" db="EMBL/GenBank/DDBJ databases">
        <authorList>
            <person name="Chiriac C."/>
            <person name="Salcher M."/>
            <person name="Ghai R."/>
            <person name="Kavagutti S V."/>
        </authorList>
    </citation>
    <scope>NUCLEOTIDE SEQUENCE</scope>
</reference>
<evidence type="ECO:0000259" key="7">
    <source>
        <dbReference type="PROSITE" id="PS50850"/>
    </source>
</evidence>
<dbReference type="PRINTS" id="PR01036">
    <property type="entry name" value="TCRTETB"/>
</dbReference>
<feature type="transmembrane region" description="Helical" evidence="6">
    <location>
        <begin position="47"/>
        <end position="67"/>
    </location>
</feature>